<feature type="domain" description="Membrane insertase YidC/Oxa/ALB C-terminal" evidence="11">
    <location>
        <begin position="32"/>
        <end position="232"/>
    </location>
</feature>
<keyword evidence="3" id="KW-1003">Cell membrane</keyword>
<dbReference type="GO" id="GO:0005886">
    <property type="term" value="C:plasma membrane"/>
    <property type="evidence" value="ECO:0007669"/>
    <property type="project" value="UniProtKB-SubCell"/>
</dbReference>
<evidence type="ECO:0000256" key="8">
    <source>
        <dbReference type="ARBA" id="ARBA00023186"/>
    </source>
</evidence>
<dbReference type="Proteomes" id="UP000178574">
    <property type="component" value="Unassembled WGS sequence"/>
</dbReference>
<dbReference type="Pfam" id="PF02096">
    <property type="entry name" value="60KD_IMP"/>
    <property type="match status" value="1"/>
</dbReference>
<dbReference type="GO" id="GO:0015031">
    <property type="term" value="P:protein transport"/>
    <property type="evidence" value="ECO:0007669"/>
    <property type="project" value="UniProtKB-KW"/>
</dbReference>
<feature type="transmembrane region" description="Helical" evidence="10">
    <location>
        <begin position="194"/>
        <end position="216"/>
    </location>
</feature>
<keyword evidence="2" id="KW-0813">Transport</keyword>
<feature type="transmembrane region" description="Helical" evidence="10">
    <location>
        <begin position="20"/>
        <end position="46"/>
    </location>
</feature>
<evidence type="ECO:0000256" key="5">
    <source>
        <dbReference type="ARBA" id="ARBA00022927"/>
    </source>
</evidence>
<keyword evidence="6 10" id="KW-1133">Transmembrane helix</keyword>
<evidence type="ECO:0000259" key="11">
    <source>
        <dbReference type="Pfam" id="PF02096"/>
    </source>
</evidence>
<evidence type="ECO:0000256" key="1">
    <source>
        <dbReference type="ARBA" id="ARBA00004651"/>
    </source>
</evidence>
<comment type="subcellular location">
    <subcellularLocation>
        <location evidence="1">Cell membrane</location>
        <topology evidence="1">Multi-pass membrane protein</topology>
    </subcellularLocation>
    <subcellularLocation>
        <location evidence="9">Membrane</location>
        <topology evidence="9">Multi-pass membrane protein</topology>
    </subcellularLocation>
</comment>
<keyword evidence="5" id="KW-0653">Protein transport</keyword>
<keyword evidence="8" id="KW-0143">Chaperone</keyword>
<evidence type="ECO:0000313" key="12">
    <source>
        <dbReference type="EMBL" id="OGZ95894.1"/>
    </source>
</evidence>
<feature type="transmembrane region" description="Helical" evidence="10">
    <location>
        <begin position="97"/>
        <end position="118"/>
    </location>
</feature>
<dbReference type="NCBIfam" id="TIGR03592">
    <property type="entry name" value="yidC_oxa1_cterm"/>
    <property type="match status" value="1"/>
</dbReference>
<evidence type="ECO:0000256" key="2">
    <source>
        <dbReference type="ARBA" id="ARBA00022448"/>
    </source>
</evidence>
<sequence length="252" mass="28333">MEILSTLYTEAIWRPLFSAIVFLYSTIPGGDFGVTVIVFTVLFRIVSFPLHWKARRAQQALAFIQPEMKKIQEKHKNDREAQGRALMELYAQKKVNPFSGCLPILIQLPILIALFQIFQGGFDANNLAYIYSFIPSPESINPLAFGFLDLSKGNIVLGFFAALSQYIQTKITLPPKPPPSDKPDFSSMFQKQTLYMLPLLVLFWSYTLPAALTFYWTISNIFGIVQDTVLNRSAKKSSSGDGASNGYSNTHK</sequence>
<comment type="similarity">
    <text evidence="9">Belongs to the OXA1/ALB3/YidC family.</text>
</comment>
<evidence type="ECO:0000313" key="13">
    <source>
        <dbReference type="Proteomes" id="UP000178574"/>
    </source>
</evidence>
<dbReference type="InterPro" id="IPR028055">
    <property type="entry name" value="YidC/Oxa/ALB_C"/>
</dbReference>
<evidence type="ECO:0000256" key="6">
    <source>
        <dbReference type="ARBA" id="ARBA00022989"/>
    </source>
</evidence>
<accession>A0A1G2K8V7</accession>
<dbReference type="GO" id="GO:0051205">
    <property type="term" value="P:protein insertion into membrane"/>
    <property type="evidence" value="ECO:0007669"/>
    <property type="project" value="TreeGrafter"/>
</dbReference>
<keyword evidence="7 10" id="KW-0472">Membrane</keyword>
<keyword evidence="4 9" id="KW-0812">Transmembrane</keyword>
<evidence type="ECO:0000256" key="10">
    <source>
        <dbReference type="SAM" id="Phobius"/>
    </source>
</evidence>
<dbReference type="GO" id="GO:0032977">
    <property type="term" value="F:membrane insertase activity"/>
    <property type="evidence" value="ECO:0007669"/>
    <property type="project" value="InterPro"/>
</dbReference>
<evidence type="ECO:0000256" key="9">
    <source>
        <dbReference type="RuleBase" id="RU003945"/>
    </source>
</evidence>
<dbReference type="EMBL" id="MHQD01000026">
    <property type="protein sequence ID" value="OGZ95894.1"/>
    <property type="molecule type" value="Genomic_DNA"/>
</dbReference>
<dbReference type="AlphaFoldDB" id="A0A1G2K8V7"/>
<comment type="caution">
    <text evidence="12">The sequence shown here is derived from an EMBL/GenBank/DDBJ whole genome shotgun (WGS) entry which is preliminary data.</text>
</comment>
<dbReference type="InterPro" id="IPR047196">
    <property type="entry name" value="YidC_ALB_C"/>
</dbReference>
<proteinExistence type="inferred from homology"/>
<evidence type="ECO:0000256" key="4">
    <source>
        <dbReference type="ARBA" id="ARBA00022692"/>
    </source>
</evidence>
<reference evidence="12 13" key="1">
    <citation type="journal article" date="2016" name="Nat. Commun.">
        <title>Thousands of microbial genomes shed light on interconnected biogeochemical processes in an aquifer system.</title>
        <authorList>
            <person name="Anantharaman K."/>
            <person name="Brown C.T."/>
            <person name="Hug L.A."/>
            <person name="Sharon I."/>
            <person name="Castelle C.J."/>
            <person name="Probst A.J."/>
            <person name="Thomas B.C."/>
            <person name="Singh A."/>
            <person name="Wilkins M.J."/>
            <person name="Karaoz U."/>
            <person name="Brodie E.L."/>
            <person name="Williams K.H."/>
            <person name="Hubbard S.S."/>
            <person name="Banfield J.F."/>
        </authorList>
    </citation>
    <scope>NUCLEOTIDE SEQUENCE [LARGE SCALE GENOMIC DNA]</scope>
</reference>
<dbReference type="PANTHER" id="PTHR12428">
    <property type="entry name" value="OXA1"/>
    <property type="match status" value="1"/>
</dbReference>
<dbReference type="PANTHER" id="PTHR12428:SF65">
    <property type="entry name" value="CYTOCHROME C OXIDASE ASSEMBLY PROTEIN COX18, MITOCHONDRIAL"/>
    <property type="match status" value="1"/>
</dbReference>
<evidence type="ECO:0000256" key="7">
    <source>
        <dbReference type="ARBA" id="ARBA00023136"/>
    </source>
</evidence>
<evidence type="ECO:0000256" key="3">
    <source>
        <dbReference type="ARBA" id="ARBA00022475"/>
    </source>
</evidence>
<dbReference type="InterPro" id="IPR001708">
    <property type="entry name" value="YidC/ALB3/OXA1/COX18"/>
</dbReference>
<name>A0A1G2K8V7_9BACT</name>
<dbReference type="CDD" id="cd20070">
    <property type="entry name" value="5TM_YidC_Alb3"/>
    <property type="match status" value="1"/>
</dbReference>
<organism evidence="12 13">
    <name type="scientific">Candidatus Sungbacteria bacterium RIFCSPHIGHO2_01_FULL_50_25</name>
    <dbReference type="NCBI Taxonomy" id="1802265"/>
    <lineage>
        <taxon>Bacteria</taxon>
        <taxon>Candidatus Sungiibacteriota</taxon>
    </lineage>
</organism>
<protein>
    <recommendedName>
        <fullName evidence="11">Membrane insertase YidC/Oxa/ALB C-terminal domain-containing protein</fullName>
    </recommendedName>
</protein>
<gene>
    <name evidence="12" type="ORF">A2847_01955</name>
</gene>